<evidence type="ECO:0000259" key="8">
    <source>
        <dbReference type="Pfam" id="PF01330"/>
    </source>
</evidence>
<evidence type="ECO:0000256" key="1">
    <source>
        <dbReference type="ARBA" id="ARBA00022490"/>
    </source>
</evidence>
<dbReference type="SUPFAM" id="SSF47781">
    <property type="entry name" value="RuvA domain 2-like"/>
    <property type="match status" value="1"/>
</dbReference>
<sequence length="206" mass="21505">MIVSIEGILERATPLTAIVNAGGLGYLVNIPVSTAAKLPANGERVKLHTHVVYREDSQALYGFATEEERNFFQLLIEKVSGVGPKVGIGMLSKLELPSLVSAIGNEDSVLLAKTPGIGKKTAERVIIELKDKLGAFAQTSTSDPLQGLKSDTTSGSAPSGNHQEDAILALLALGYRQTDASKSVGKAVEALGPNASTEQLIKAALG</sequence>
<comment type="domain">
    <text evidence="6">Has three domains with a flexible linker between the domains II and III and assumes an 'L' shape. Domain III is highly mobile and contacts RuvB.</text>
</comment>
<dbReference type="InterPro" id="IPR036267">
    <property type="entry name" value="RuvA_C_sf"/>
</dbReference>
<comment type="similarity">
    <text evidence="6">Belongs to the RuvA family.</text>
</comment>
<keyword evidence="2 6" id="KW-0227">DNA damage</keyword>
<dbReference type="GO" id="GO:0009379">
    <property type="term" value="C:Holliday junction helicase complex"/>
    <property type="evidence" value="ECO:0007669"/>
    <property type="project" value="InterPro"/>
</dbReference>
<dbReference type="InterPro" id="IPR011114">
    <property type="entry name" value="RuvA_C"/>
</dbReference>
<evidence type="ECO:0000313" key="10">
    <source>
        <dbReference type="EMBL" id="MBC2608013.1"/>
    </source>
</evidence>
<dbReference type="SUPFAM" id="SSF50249">
    <property type="entry name" value="Nucleic acid-binding proteins"/>
    <property type="match status" value="1"/>
</dbReference>
<dbReference type="NCBIfam" id="TIGR00084">
    <property type="entry name" value="ruvA"/>
    <property type="match status" value="1"/>
</dbReference>
<evidence type="ECO:0000256" key="7">
    <source>
        <dbReference type="SAM" id="MobiDB-lite"/>
    </source>
</evidence>
<comment type="subcellular location">
    <subcellularLocation>
        <location evidence="6">Cytoplasm</location>
    </subcellularLocation>
</comment>
<dbReference type="GO" id="GO:0048476">
    <property type="term" value="C:Holliday junction resolvase complex"/>
    <property type="evidence" value="ECO:0007669"/>
    <property type="project" value="UniProtKB-UniRule"/>
</dbReference>
<dbReference type="Gene3D" id="2.40.50.140">
    <property type="entry name" value="Nucleic acid-binding proteins"/>
    <property type="match status" value="1"/>
</dbReference>
<dbReference type="GO" id="GO:0005524">
    <property type="term" value="F:ATP binding"/>
    <property type="evidence" value="ECO:0007669"/>
    <property type="project" value="InterPro"/>
</dbReference>
<keyword evidence="4 6" id="KW-0233">DNA recombination</keyword>
<keyword evidence="1 6" id="KW-0963">Cytoplasm</keyword>
<protein>
    <recommendedName>
        <fullName evidence="6">Holliday junction branch migration complex subunit RuvA</fullName>
    </recommendedName>
</protein>
<dbReference type="Proteomes" id="UP000526501">
    <property type="component" value="Unassembled WGS sequence"/>
</dbReference>
<organism evidence="10 11">
    <name type="scientific">Pelagicoccus albus</name>
    <dbReference type="NCBI Taxonomy" id="415222"/>
    <lineage>
        <taxon>Bacteria</taxon>
        <taxon>Pseudomonadati</taxon>
        <taxon>Verrucomicrobiota</taxon>
        <taxon>Opitutia</taxon>
        <taxon>Puniceicoccales</taxon>
        <taxon>Pelagicoccaceae</taxon>
        <taxon>Pelagicoccus</taxon>
    </lineage>
</organism>
<dbReference type="HAMAP" id="MF_00031">
    <property type="entry name" value="DNA_HJ_migration_RuvA"/>
    <property type="match status" value="1"/>
</dbReference>
<evidence type="ECO:0000256" key="3">
    <source>
        <dbReference type="ARBA" id="ARBA00023125"/>
    </source>
</evidence>
<evidence type="ECO:0000259" key="9">
    <source>
        <dbReference type="Pfam" id="PF07499"/>
    </source>
</evidence>
<comment type="caution">
    <text evidence="10">The sequence shown here is derived from an EMBL/GenBank/DDBJ whole genome shotgun (WGS) entry which is preliminary data.</text>
</comment>
<feature type="domain" description="DNA helicase Holliday junction RuvA type" evidence="8">
    <location>
        <begin position="1"/>
        <end position="62"/>
    </location>
</feature>
<keyword evidence="3 6" id="KW-0238">DNA-binding</keyword>
<comment type="subunit">
    <text evidence="6">Homotetramer. Forms an RuvA(8)-RuvB(12)-Holliday junction (HJ) complex. HJ DNA is sandwiched between 2 RuvA tetramers; dsDNA enters through RuvA and exits via RuvB. An RuvB hexamer assembles on each DNA strand where it exits the tetramer. Each RuvB hexamer is contacted by two RuvA subunits (via domain III) on 2 adjacent RuvB subunits; this complex drives branch migration. In the full resolvosome a probable DNA-RuvA(4)-RuvB(12)-RuvC(2) complex forms which resolves the HJ.</text>
</comment>
<comment type="function">
    <text evidence="6">The RuvA-RuvB-RuvC complex processes Holliday junction (HJ) DNA during genetic recombination and DNA repair, while the RuvA-RuvB complex plays an important role in the rescue of blocked DNA replication forks via replication fork reversal (RFR). RuvA specifically binds to HJ cruciform DNA, conferring on it an open structure. The RuvB hexamer acts as an ATP-dependent pump, pulling dsDNA into and through the RuvAB complex. HJ branch migration allows RuvC to scan DNA until it finds its consensus sequence, where it cleaves and resolves the cruciform DNA.</text>
</comment>
<dbReference type="InterPro" id="IPR013849">
    <property type="entry name" value="DNA_helicase_Holl-junc_RuvA_I"/>
</dbReference>
<dbReference type="EMBL" id="JACHVC010000013">
    <property type="protein sequence ID" value="MBC2608013.1"/>
    <property type="molecule type" value="Genomic_DNA"/>
</dbReference>
<evidence type="ECO:0000256" key="6">
    <source>
        <dbReference type="HAMAP-Rule" id="MF_00031"/>
    </source>
</evidence>
<dbReference type="GO" id="GO:0006310">
    <property type="term" value="P:DNA recombination"/>
    <property type="evidence" value="ECO:0007669"/>
    <property type="project" value="UniProtKB-UniRule"/>
</dbReference>
<dbReference type="Pfam" id="PF07499">
    <property type="entry name" value="RuvA_C"/>
    <property type="match status" value="1"/>
</dbReference>
<dbReference type="Pfam" id="PF01330">
    <property type="entry name" value="RuvA_N"/>
    <property type="match status" value="1"/>
</dbReference>
<dbReference type="GO" id="GO:0009378">
    <property type="term" value="F:four-way junction helicase activity"/>
    <property type="evidence" value="ECO:0007669"/>
    <property type="project" value="InterPro"/>
</dbReference>
<accession>A0A7X1EA89</accession>
<gene>
    <name evidence="6 10" type="primary">ruvA</name>
    <name evidence="10" type="ORF">H5P27_18305</name>
</gene>
<dbReference type="GO" id="GO:0000400">
    <property type="term" value="F:four-way junction DNA binding"/>
    <property type="evidence" value="ECO:0007669"/>
    <property type="project" value="UniProtKB-UniRule"/>
</dbReference>
<comment type="caution">
    <text evidence="6">Lacks conserved residue(s) required for the propagation of feature annotation.</text>
</comment>
<dbReference type="Pfam" id="PF14520">
    <property type="entry name" value="HHH_5"/>
    <property type="match status" value="1"/>
</dbReference>
<reference evidence="10 11" key="1">
    <citation type="submission" date="2020-07" db="EMBL/GenBank/DDBJ databases">
        <authorList>
            <person name="Feng X."/>
        </authorList>
    </citation>
    <scope>NUCLEOTIDE SEQUENCE [LARGE SCALE GENOMIC DNA]</scope>
    <source>
        <strain evidence="10 11">JCM23202</strain>
    </source>
</reference>
<name>A0A7X1EA89_9BACT</name>
<dbReference type="AlphaFoldDB" id="A0A7X1EA89"/>
<feature type="domain" description="Holliday junction DNA helicase RuvA C-terminal" evidence="9">
    <location>
        <begin position="162"/>
        <end position="205"/>
    </location>
</feature>
<evidence type="ECO:0000256" key="5">
    <source>
        <dbReference type="ARBA" id="ARBA00023204"/>
    </source>
</evidence>
<feature type="region of interest" description="Domain I" evidence="6">
    <location>
        <begin position="1"/>
        <end position="64"/>
    </location>
</feature>
<dbReference type="InterPro" id="IPR012340">
    <property type="entry name" value="NA-bd_OB-fold"/>
</dbReference>
<dbReference type="InterPro" id="IPR000085">
    <property type="entry name" value="RuvA"/>
</dbReference>
<feature type="region of interest" description="Domain III" evidence="6">
    <location>
        <begin position="160"/>
        <end position="206"/>
    </location>
</feature>
<dbReference type="SUPFAM" id="SSF46929">
    <property type="entry name" value="DNA helicase RuvA subunit, C-terminal domain"/>
    <property type="match status" value="1"/>
</dbReference>
<dbReference type="Gene3D" id="1.10.8.10">
    <property type="entry name" value="DNA helicase RuvA subunit, C-terminal domain"/>
    <property type="match status" value="1"/>
</dbReference>
<evidence type="ECO:0000256" key="2">
    <source>
        <dbReference type="ARBA" id="ARBA00022763"/>
    </source>
</evidence>
<feature type="region of interest" description="Disordered" evidence="7">
    <location>
        <begin position="140"/>
        <end position="161"/>
    </location>
</feature>
<evidence type="ECO:0000256" key="4">
    <source>
        <dbReference type="ARBA" id="ARBA00023172"/>
    </source>
</evidence>
<keyword evidence="11" id="KW-1185">Reference proteome</keyword>
<dbReference type="CDD" id="cd14332">
    <property type="entry name" value="UBA_RuvA_C"/>
    <property type="match status" value="1"/>
</dbReference>
<dbReference type="Gene3D" id="1.10.150.20">
    <property type="entry name" value="5' to 3' exonuclease, C-terminal subdomain"/>
    <property type="match status" value="1"/>
</dbReference>
<dbReference type="GO" id="GO:0006281">
    <property type="term" value="P:DNA repair"/>
    <property type="evidence" value="ECO:0007669"/>
    <property type="project" value="UniProtKB-UniRule"/>
</dbReference>
<dbReference type="RefSeq" id="WP_185661871.1">
    <property type="nucleotide sequence ID" value="NZ_CAWPOO010000013.1"/>
</dbReference>
<proteinExistence type="inferred from homology"/>
<dbReference type="GO" id="GO:0005737">
    <property type="term" value="C:cytoplasm"/>
    <property type="evidence" value="ECO:0007669"/>
    <property type="project" value="UniProtKB-SubCell"/>
</dbReference>
<keyword evidence="5 6" id="KW-0234">DNA repair</keyword>
<dbReference type="InterPro" id="IPR010994">
    <property type="entry name" value="RuvA_2-like"/>
</dbReference>
<evidence type="ECO:0000313" key="11">
    <source>
        <dbReference type="Proteomes" id="UP000526501"/>
    </source>
</evidence>